<protein>
    <submittedName>
        <fullName evidence="1">Uncharacterized protein</fullName>
    </submittedName>
</protein>
<organism evidence="1 2">
    <name type="scientific">Chrysochromulina tobinii</name>
    <dbReference type="NCBI Taxonomy" id="1460289"/>
    <lineage>
        <taxon>Eukaryota</taxon>
        <taxon>Haptista</taxon>
        <taxon>Haptophyta</taxon>
        <taxon>Prymnesiophyceae</taxon>
        <taxon>Prymnesiales</taxon>
        <taxon>Chrysochromulinaceae</taxon>
        <taxon>Chrysochromulina</taxon>
    </lineage>
</organism>
<dbReference type="EMBL" id="JWZX01001596">
    <property type="protein sequence ID" value="KOO33130.1"/>
    <property type="molecule type" value="Genomic_DNA"/>
</dbReference>
<evidence type="ECO:0000313" key="2">
    <source>
        <dbReference type="Proteomes" id="UP000037460"/>
    </source>
</evidence>
<dbReference type="Proteomes" id="UP000037460">
    <property type="component" value="Unassembled WGS sequence"/>
</dbReference>
<keyword evidence="2" id="KW-1185">Reference proteome</keyword>
<evidence type="ECO:0000313" key="1">
    <source>
        <dbReference type="EMBL" id="KOO33130.1"/>
    </source>
</evidence>
<proteinExistence type="predicted"/>
<accession>A0A0M0K2U6</accession>
<comment type="caution">
    <text evidence="1">The sequence shown here is derived from an EMBL/GenBank/DDBJ whole genome shotgun (WGS) entry which is preliminary data.</text>
</comment>
<name>A0A0M0K2U6_9EUKA</name>
<sequence>LVAVVHNDLWLNTLDTVNAFDTANACTATVKRREAKRFISASQTGAGEFLRVASDDAIRGSTITSSNLLTAIQYRCGAFLTALAPVLDEMTRRGVHVGQSDRLGDTAINEANATTRHNASRMEASRRFEMYNKGHVPDIIEIDAVDTLYEVKCWTPIRKFQALGHGSTKKGGAVSTNEGSHIAFGGTAESARHLTLGCKQRGTADQAPFDHATGVGHVAGHAGHYADALAKGRQVILIVIETTCARCPSSRTTCTSSRLPP</sequence>
<feature type="non-terminal residue" evidence="1">
    <location>
        <position position="1"/>
    </location>
</feature>
<dbReference type="AlphaFoldDB" id="A0A0M0K2U6"/>
<gene>
    <name evidence="1" type="ORF">Ctob_016183</name>
</gene>
<reference evidence="2" key="1">
    <citation type="journal article" date="2015" name="PLoS Genet.">
        <title>Genome Sequence and Transcriptome Analyses of Chrysochromulina tobin: Metabolic Tools for Enhanced Algal Fitness in the Prominent Order Prymnesiales (Haptophyceae).</title>
        <authorList>
            <person name="Hovde B.T."/>
            <person name="Deodato C.R."/>
            <person name="Hunsperger H.M."/>
            <person name="Ryken S.A."/>
            <person name="Yost W."/>
            <person name="Jha R.K."/>
            <person name="Patterson J."/>
            <person name="Monnat R.J. Jr."/>
            <person name="Barlow S.B."/>
            <person name="Starkenburg S.R."/>
            <person name="Cattolico R.A."/>
        </authorList>
    </citation>
    <scope>NUCLEOTIDE SEQUENCE</scope>
    <source>
        <strain evidence="2">CCMP291</strain>
    </source>
</reference>